<comment type="caution">
    <text evidence="3">The sequence shown here is derived from an EMBL/GenBank/DDBJ whole genome shotgun (WGS) entry which is preliminary data.</text>
</comment>
<evidence type="ECO:0000313" key="3">
    <source>
        <dbReference type="EMBL" id="MDT0553169.1"/>
    </source>
</evidence>
<reference evidence="3 4" key="1">
    <citation type="submission" date="2023-09" db="EMBL/GenBank/DDBJ databases">
        <authorList>
            <person name="Rey-Velasco X."/>
        </authorList>
    </citation>
    <scope>NUCLEOTIDE SEQUENCE [LARGE SCALE GENOMIC DNA]</scope>
    <source>
        <strain evidence="3 4">P050</strain>
    </source>
</reference>
<gene>
    <name evidence="3" type="ORF">RM519_07930</name>
</gene>
<evidence type="ECO:0000313" key="4">
    <source>
        <dbReference type="Proteomes" id="UP001252186"/>
    </source>
</evidence>
<evidence type="ECO:0000256" key="1">
    <source>
        <dbReference type="SAM" id="Phobius"/>
    </source>
</evidence>
<accession>A0ABU2Y6B7</accession>
<name>A0ABU2Y6B7_9FLAO</name>
<dbReference type="EMBL" id="JAVRHV010000003">
    <property type="protein sequence ID" value="MDT0553169.1"/>
    <property type="molecule type" value="Genomic_DNA"/>
</dbReference>
<keyword evidence="1" id="KW-1133">Transmembrane helix</keyword>
<dbReference type="NCBIfam" id="NF046080">
    <property type="entry name" value="PID_CTERM"/>
    <property type="match status" value="1"/>
</dbReference>
<proteinExistence type="predicted"/>
<dbReference type="RefSeq" id="WP_311593154.1">
    <property type="nucleotide sequence ID" value="NZ_JAVRHV010000003.1"/>
</dbReference>
<keyword evidence="1" id="KW-0812">Transmembrane</keyword>
<protein>
    <submittedName>
        <fullName evidence="3">Uncharacterized protein</fullName>
    </submittedName>
</protein>
<feature type="transmembrane region" description="Helical" evidence="1">
    <location>
        <begin position="32"/>
        <end position="53"/>
    </location>
</feature>
<feature type="chain" id="PRO_5045410764" evidence="2">
    <location>
        <begin position="23"/>
        <end position="61"/>
    </location>
</feature>
<organism evidence="3 4">
    <name type="scientific">Urechidicola vernalis</name>
    <dbReference type="NCBI Taxonomy" id="3075600"/>
    <lineage>
        <taxon>Bacteria</taxon>
        <taxon>Pseudomonadati</taxon>
        <taxon>Bacteroidota</taxon>
        <taxon>Flavobacteriia</taxon>
        <taxon>Flavobacteriales</taxon>
        <taxon>Flavobacteriaceae</taxon>
        <taxon>Urechidicola</taxon>
    </lineage>
</organism>
<dbReference type="InterPro" id="IPR058207">
    <property type="entry name" value="PID_CTERM"/>
</dbReference>
<keyword evidence="4" id="KW-1185">Reference proteome</keyword>
<dbReference type="Proteomes" id="UP001252186">
    <property type="component" value="Unassembled WGS sequence"/>
</dbReference>
<feature type="signal peptide" evidence="2">
    <location>
        <begin position="1"/>
        <end position="22"/>
    </location>
</feature>
<sequence>MFAYRKLAVVALFLVWSAEMFAQGPPPPPPPPVGLPIDGGLIFLLVSGLLFGVSKIRKREE</sequence>
<keyword evidence="2" id="KW-0732">Signal</keyword>
<evidence type="ECO:0000256" key="2">
    <source>
        <dbReference type="SAM" id="SignalP"/>
    </source>
</evidence>
<keyword evidence="1" id="KW-0472">Membrane</keyword>